<reference evidence="5" key="1">
    <citation type="submission" date="2025-08" db="UniProtKB">
        <authorList>
            <consortium name="RefSeq"/>
        </authorList>
    </citation>
    <scope>IDENTIFICATION</scope>
    <source>
        <tissue evidence="5">Blood</tissue>
    </source>
</reference>
<dbReference type="InterPro" id="IPR001079">
    <property type="entry name" value="Galectin_CRD"/>
</dbReference>
<dbReference type="Proteomes" id="UP001190640">
    <property type="component" value="Chromosome 3"/>
</dbReference>
<dbReference type="KEGG" id="emc:129325514"/>
<accession>A0AA97J0P9</accession>
<dbReference type="Gene3D" id="2.60.120.200">
    <property type="match status" value="1"/>
</dbReference>
<keyword evidence="4" id="KW-1185">Reference proteome</keyword>
<evidence type="ECO:0000313" key="5">
    <source>
        <dbReference type="RefSeq" id="XP_054829193.1"/>
    </source>
</evidence>
<sequence>MANATKHPSDNAAASNLIWIRNANQLESFHVDGSFDVRGRVAPKAKSFAISLGANASNLNICFKPDLTKRIFTCNYKKDGKYGQEMIGRSCPFHEGKEVEIHFSLEATDSGSIVTVFLPDHTHFRFSNPVGVNYYKYVAVDGDFQHYPDRS</sequence>
<evidence type="ECO:0000313" key="4">
    <source>
        <dbReference type="Proteomes" id="UP001190640"/>
    </source>
</evidence>
<dbReference type="Pfam" id="PF00337">
    <property type="entry name" value="Gal-bind_lectin"/>
    <property type="match status" value="1"/>
</dbReference>
<feature type="domain" description="Galectin" evidence="3">
    <location>
        <begin position="21"/>
        <end position="151"/>
    </location>
</feature>
<dbReference type="SUPFAM" id="SSF49899">
    <property type="entry name" value="Concanavalin A-like lectins/glucanases"/>
    <property type="match status" value="1"/>
</dbReference>
<keyword evidence="1 2" id="KW-0430">Lectin</keyword>
<protein>
    <recommendedName>
        <fullName evidence="2">Galectin</fullName>
    </recommendedName>
</protein>
<proteinExistence type="predicted"/>
<dbReference type="InterPro" id="IPR013320">
    <property type="entry name" value="ConA-like_dom_sf"/>
</dbReference>
<dbReference type="AlphaFoldDB" id="A0AA97J0P9"/>
<name>A0AA97J0P9_EUBMA</name>
<evidence type="ECO:0000256" key="1">
    <source>
        <dbReference type="ARBA" id="ARBA00022734"/>
    </source>
</evidence>
<dbReference type="SMART" id="SM00908">
    <property type="entry name" value="Gal-bind_lectin"/>
    <property type="match status" value="1"/>
</dbReference>
<dbReference type="SMART" id="SM00276">
    <property type="entry name" value="GLECT"/>
    <property type="match status" value="1"/>
</dbReference>
<dbReference type="PROSITE" id="PS51304">
    <property type="entry name" value="GALECTIN"/>
    <property type="match status" value="1"/>
</dbReference>
<dbReference type="RefSeq" id="XP_054829193.1">
    <property type="nucleotide sequence ID" value="XM_054973218.1"/>
</dbReference>
<evidence type="ECO:0000256" key="2">
    <source>
        <dbReference type="RuleBase" id="RU102079"/>
    </source>
</evidence>
<organism evidence="4 5">
    <name type="scientific">Eublepharis macularius</name>
    <name type="common">Leopard gecko</name>
    <name type="synonym">Cyrtodactylus macularius</name>
    <dbReference type="NCBI Taxonomy" id="481883"/>
    <lineage>
        <taxon>Eukaryota</taxon>
        <taxon>Metazoa</taxon>
        <taxon>Chordata</taxon>
        <taxon>Craniata</taxon>
        <taxon>Vertebrata</taxon>
        <taxon>Euteleostomi</taxon>
        <taxon>Lepidosauria</taxon>
        <taxon>Squamata</taxon>
        <taxon>Bifurcata</taxon>
        <taxon>Gekkota</taxon>
        <taxon>Eublepharidae</taxon>
        <taxon>Eublepharinae</taxon>
        <taxon>Eublepharis</taxon>
    </lineage>
</organism>
<dbReference type="GO" id="GO:0030246">
    <property type="term" value="F:carbohydrate binding"/>
    <property type="evidence" value="ECO:0007669"/>
    <property type="project" value="UniProtKB-UniRule"/>
</dbReference>
<evidence type="ECO:0000259" key="3">
    <source>
        <dbReference type="PROSITE" id="PS51304"/>
    </source>
</evidence>
<gene>
    <name evidence="5" type="primary">LOC129325514</name>
</gene>
<dbReference type="GeneID" id="129325514"/>